<protein>
    <recommendedName>
        <fullName evidence="3">NAD(P)-binding domain-containing protein</fullName>
    </recommendedName>
</protein>
<evidence type="ECO:0000313" key="2">
    <source>
        <dbReference type="Proteomes" id="UP000184330"/>
    </source>
</evidence>
<reference evidence="1 2" key="1">
    <citation type="submission" date="2016-03" db="EMBL/GenBank/DDBJ databases">
        <authorList>
            <person name="Ploux O."/>
        </authorList>
    </citation>
    <scope>NUCLEOTIDE SEQUENCE [LARGE SCALE GENOMIC DNA]</scope>
    <source>
        <strain evidence="1 2">UAMH 11012</strain>
    </source>
</reference>
<keyword evidence="2" id="KW-1185">Reference proteome</keyword>
<dbReference type="SUPFAM" id="SSF51735">
    <property type="entry name" value="NAD(P)-binding Rossmann-fold domains"/>
    <property type="match status" value="1"/>
</dbReference>
<dbReference type="Proteomes" id="UP000184330">
    <property type="component" value="Unassembled WGS sequence"/>
</dbReference>
<evidence type="ECO:0008006" key="3">
    <source>
        <dbReference type="Google" id="ProtNLM"/>
    </source>
</evidence>
<dbReference type="InterPro" id="IPR036291">
    <property type="entry name" value="NAD(P)-bd_dom_sf"/>
</dbReference>
<dbReference type="OrthoDB" id="3535423at2759"/>
<dbReference type="AlphaFoldDB" id="A0A1L7X1Z1"/>
<dbReference type="EMBL" id="FJOG01000013">
    <property type="protein sequence ID" value="CZR59051.1"/>
    <property type="molecule type" value="Genomic_DNA"/>
</dbReference>
<accession>A0A1L7X1Z1</accession>
<proteinExistence type="predicted"/>
<evidence type="ECO:0000313" key="1">
    <source>
        <dbReference type="EMBL" id="CZR59051.1"/>
    </source>
</evidence>
<dbReference type="STRING" id="576137.A0A1L7X1Z1"/>
<sequence>MKVIIAGATGLIGSEVLSNLIQNKNITSIIILSRRPLPEVGARDSRIKVIVLSNFLEYNGEVKKELNGAKAVLWALGGSNSNPTPSEKMDELEVQYPLALANALLSTRDTGKENNESATKLRFLFISGTLSERDQSRKLWFLEQGRKARGLAENRLFELSKQNPEVFEAVIIKAAYVIPKSALCNMIPDLVVGGSGNAIRAEELGAAMVYCALDRHGSETIGNGELRSIGRRLFKS</sequence>
<gene>
    <name evidence="1" type="ORF">PAC_08943</name>
</gene>
<name>A0A1L7X1Z1_9HELO</name>
<organism evidence="1 2">
    <name type="scientific">Phialocephala subalpina</name>
    <dbReference type="NCBI Taxonomy" id="576137"/>
    <lineage>
        <taxon>Eukaryota</taxon>
        <taxon>Fungi</taxon>
        <taxon>Dikarya</taxon>
        <taxon>Ascomycota</taxon>
        <taxon>Pezizomycotina</taxon>
        <taxon>Leotiomycetes</taxon>
        <taxon>Helotiales</taxon>
        <taxon>Mollisiaceae</taxon>
        <taxon>Phialocephala</taxon>
        <taxon>Phialocephala fortinii species complex</taxon>
    </lineage>
</organism>
<dbReference type="PANTHER" id="PTHR14097:SF8">
    <property type="entry name" value="NAD(P)-BINDING DOMAIN-CONTAINING PROTEIN"/>
    <property type="match status" value="1"/>
</dbReference>
<dbReference type="PANTHER" id="PTHR14097">
    <property type="entry name" value="OXIDOREDUCTASE HTATIP2"/>
    <property type="match status" value="1"/>
</dbReference>
<dbReference type="Gene3D" id="3.40.50.720">
    <property type="entry name" value="NAD(P)-binding Rossmann-like Domain"/>
    <property type="match status" value="1"/>
</dbReference>